<evidence type="ECO:0000313" key="4">
    <source>
        <dbReference type="Proteomes" id="UP001150941"/>
    </source>
</evidence>
<comment type="similarity">
    <text evidence="1">Belongs to the CutC family.</text>
</comment>
<evidence type="ECO:0000256" key="1">
    <source>
        <dbReference type="ARBA" id="ARBA00007768"/>
    </source>
</evidence>
<organism evidence="3 4">
    <name type="scientific">Penicillium chermesinum</name>
    <dbReference type="NCBI Taxonomy" id="63820"/>
    <lineage>
        <taxon>Eukaryota</taxon>
        <taxon>Fungi</taxon>
        <taxon>Dikarya</taxon>
        <taxon>Ascomycota</taxon>
        <taxon>Pezizomycotina</taxon>
        <taxon>Eurotiomycetes</taxon>
        <taxon>Eurotiomycetidae</taxon>
        <taxon>Eurotiales</taxon>
        <taxon>Aspergillaceae</taxon>
        <taxon>Penicillium</taxon>
    </lineage>
</organism>
<dbReference type="SUPFAM" id="SSF110395">
    <property type="entry name" value="CutC-like"/>
    <property type="match status" value="1"/>
</dbReference>
<evidence type="ECO:0000313" key="3">
    <source>
        <dbReference type="EMBL" id="KAJ5240264.1"/>
    </source>
</evidence>
<protein>
    <recommendedName>
        <fullName evidence="2">Copper homeostasis protein cutC homolog</fullName>
    </recommendedName>
</protein>
<dbReference type="PANTHER" id="PTHR12598:SF0">
    <property type="entry name" value="COPPER HOMEOSTASIS PROTEIN CUTC HOMOLOG"/>
    <property type="match status" value="1"/>
</dbReference>
<dbReference type="Gene3D" id="3.20.20.380">
    <property type="entry name" value="Copper homeostasis (CutC) domain"/>
    <property type="match status" value="1"/>
</dbReference>
<proteinExistence type="inferred from homology"/>
<dbReference type="AlphaFoldDB" id="A0A9W9TUS3"/>
<accession>A0A9W9TUS3</accession>
<dbReference type="Pfam" id="PF03932">
    <property type="entry name" value="CutC"/>
    <property type="match status" value="1"/>
</dbReference>
<reference evidence="3" key="2">
    <citation type="journal article" date="2023" name="IMA Fungus">
        <title>Comparative genomic study of the Penicillium genus elucidates a diverse pangenome and 15 lateral gene transfer events.</title>
        <authorList>
            <person name="Petersen C."/>
            <person name="Sorensen T."/>
            <person name="Nielsen M.R."/>
            <person name="Sondergaard T.E."/>
            <person name="Sorensen J.L."/>
            <person name="Fitzpatrick D.A."/>
            <person name="Frisvad J.C."/>
            <person name="Nielsen K.L."/>
        </authorList>
    </citation>
    <scope>NUCLEOTIDE SEQUENCE</scope>
    <source>
        <strain evidence="3">IBT 19713</strain>
    </source>
</reference>
<dbReference type="PANTHER" id="PTHR12598">
    <property type="entry name" value="COPPER HOMEOSTASIS PROTEIN CUTC"/>
    <property type="match status" value="1"/>
</dbReference>
<sequence length="192" mass="21286">MIRPHARDFYYSDPEFQAMKDKLVNHRDAGADGFVFGILAPAGPHKPQTPIGIDIVRNKELVQLANGKPCTFHRAFDSLPESLWSTSLRDIARCGFRYILTSGGPSEKDAIDCVDKLSMTLPHQLDAVKKKHLPEGQTLDIIVGGGVRSANLRLLMQRIKAQVYHSSALVTSDGVASIDEIHKMLEIIRERG</sequence>
<dbReference type="GeneID" id="83201483"/>
<keyword evidence="4" id="KW-1185">Reference proteome</keyword>
<dbReference type="Proteomes" id="UP001150941">
    <property type="component" value="Unassembled WGS sequence"/>
</dbReference>
<dbReference type="OrthoDB" id="7392499at2759"/>
<dbReference type="RefSeq" id="XP_058333183.1">
    <property type="nucleotide sequence ID" value="XM_058474180.1"/>
</dbReference>
<dbReference type="InterPro" id="IPR036822">
    <property type="entry name" value="CutC-like_dom_sf"/>
</dbReference>
<dbReference type="GO" id="GO:0005507">
    <property type="term" value="F:copper ion binding"/>
    <property type="evidence" value="ECO:0007669"/>
    <property type="project" value="TreeGrafter"/>
</dbReference>
<dbReference type="InterPro" id="IPR005627">
    <property type="entry name" value="CutC-like"/>
</dbReference>
<name>A0A9W9TUS3_9EURO</name>
<comment type="caution">
    <text evidence="3">The sequence shown here is derived from an EMBL/GenBank/DDBJ whole genome shotgun (WGS) entry which is preliminary data.</text>
</comment>
<gene>
    <name evidence="3" type="ORF">N7468_004883</name>
</gene>
<dbReference type="EMBL" id="JAPQKS010000003">
    <property type="protein sequence ID" value="KAJ5240264.1"/>
    <property type="molecule type" value="Genomic_DNA"/>
</dbReference>
<evidence type="ECO:0000256" key="2">
    <source>
        <dbReference type="ARBA" id="ARBA00019014"/>
    </source>
</evidence>
<reference evidence="3" key="1">
    <citation type="submission" date="2022-11" db="EMBL/GenBank/DDBJ databases">
        <authorList>
            <person name="Petersen C."/>
        </authorList>
    </citation>
    <scope>NUCLEOTIDE SEQUENCE</scope>
    <source>
        <strain evidence="3">IBT 19713</strain>
    </source>
</reference>